<name>A0AAV3QAH9_LITER</name>
<dbReference type="EMBL" id="BAABME010003611">
    <property type="protein sequence ID" value="GAA0159468.1"/>
    <property type="molecule type" value="Genomic_DNA"/>
</dbReference>
<comment type="caution">
    <text evidence="2">The sequence shown here is derived from an EMBL/GenBank/DDBJ whole genome shotgun (WGS) entry which is preliminary data.</text>
</comment>
<protein>
    <submittedName>
        <fullName evidence="2">Uncharacterized protein</fullName>
    </submittedName>
</protein>
<feature type="region of interest" description="Disordered" evidence="1">
    <location>
        <begin position="104"/>
        <end position="136"/>
    </location>
</feature>
<proteinExistence type="predicted"/>
<dbReference type="AlphaFoldDB" id="A0AAV3QAH9"/>
<accession>A0AAV3QAH9</accession>
<evidence type="ECO:0000313" key="2">
    <source>
        <dbReference type="EMBL" id="GAA0159468.1"/>
    </source>
</evidence>
<gene>
    <name evidence="2" type="ORF">LIER_16235</name>
</gene>
<reference evidence="2 3" key="1">
    <citation type="submission" date="2024-01" db="EMBL/GenBank/DDBJ databases">
        <title>The complete chloroplast genome sequence of Lithospermum erythrorhizon: insights into the phylogenetic relationship among Boraginaceae species and the maternal lineages of purple gromwells.</title>
        <authorList>
            <person name="Okada T."/>
            <person name="Watanabe K."/>
        </authorList>
    </citation>
    <scope>NUCLEOTIDE SEQUENCE [LARGE SCALE GENOMIC DNA]</scope>
</reference>
<feature type="compositionally biased region" description="Polar residues" evidence="1">
    <location>
        <begin position="104"/>
        <end position="114"/>
    </location>
</feature>
<dbReference type="Proteomes" id="UP001454036">
    <property type="component" value="Unassembled WGS sequence"/>
</dbReference>
<evidence type="ECO:0000256" key="1">
    <source>
        <dbReference type="SAM" id="MobiDB-lite"/>
    </source>
</evidence>
<organism evidence="2 3">
    <name type="scientific">Lithospermum erythrorhizon</name>
    <name type="common">Purple gromwell</name>
    <name type="synonym">Lithospermum officinale var. erythrorhizon</name>
    <dbReference type="NCBI Taxonomy" id="34254"/>
    <lineage>
        <taxon>Eukaryota</taxon>
        <taxon>Viridiplantae</taxon>
        <taxon>Streptophyta</taxon>
        <taxon>Embryophyta</taxon>
        <taxon>Tracheophyta</taxon>
        <taxon>Spermatophyta</taxon>
        <taxon>Magnoliopsida</taxon>
        <taxon>eudicotyledons</taxon>
        <taxon>Gunneridae</taxon>
        <taxon>Pentapetalae</taxon>
        <taxon>asterids</taxon>
        <taxon>lamiids</taxon>
        <taxon>Boraginales</taxon>
        <taxon>Boraginaceae</taxon>
        <taxon>Boraginoideae</taxon>
        <taxon>Lithospermeae</taxon>
        <taxon>Lithospermum</taxon>
    </lineage>
</organism>
<keyword evidence="3" id="KW-1185">Reference proteome</keyword>
<sequence>MVMVWLIGSMEPQINKKYMFFHTAKEIWEATHKMYSDQEPLCANCTIIQNTQTEKERVYEFLTGLDNTYDDTRASIIRTKPFPSSEDNLDLGATIVNDTVTSTWTPRRQSQRRSFQGDARTGGGRSNGAIDLTSVQ</sequence>
<evidence type="ECO:0000313" key="3">
    <source>
        <dbReference type="Proteomes" id="UP001454036"/>
    </source>
</evidence>